<dbReference type="PANTHER" id="PTHR47618:SF1">
    <property type="entry name" value="BIFUNCTIONAL OLIGORIBONUCLEASE AND PAP PHOSPHATASE NRNA"/>
    <property type="match status" value="1"/>
</dbReference>
<accession>V5WJU3</accession>
<feature type="domain" description="DDH" evidence="1">
    <location>
        <begin position="3"/>
        <end position="122"/>
    </location>
</feature>
<dbReference type="KEGG" id="slr:L21SP2_2507"/>
<dbReference type="eggNOG" id="COG0618">
    <property type="taxonomic scope" value="Bacteria"/>
</dbReference>
<name>V5WJU3_9SPIO</name>
<sequence>MDPDGDCIGSSLALGEFLTRLGKSVQYFNEGPFGRREIKEFAHFFHSGFSREHRRNKDSAVAVVLDCSTLDRIGSLADDVADMTTAVIDHHSSGRDFGDVKFINPSCPSTSLLVQQLIESLGEKPTLKESEYIFFAFATDTGFFRHLGENSQASFQLVAKLVEAGASPRRMYEQISSGVSLESRQHLGMLLNRVESHFQGKFLYTWENLQEINSYGRTNRDSDSLYQQLMNVEGVEILLVLREEEPGKAAGSIRTREVIDAGKLAARFGGGGHARAAGFLSDLSVEETRKQVFPVIEKLLSSL</sequence>
<gene>
    <name evidence="3" type="ORF">L21SP2_2507</name>
</gene>
<dbReference type="STRING" id="1307761.L21SP2_2507"/>
<dbReference type="Pfam" id="PF01368">
    <property type="entry name" value="DHH"/>
    <property type="match status" value="1"/>
</dbReference>
<evidence type="ECO:0000313" key="3">
    <source>
        <dbReference type="EMBL" id="AHC15859.1"/>
    </source>
</evidence>
<keyword evidence="4" id="KW-1185">Reference proteome</keyword>
<organism evidence="3 4">
    <name type="scientific">Salinispira pacifica</name>
    <dbReference type="NCBI Taxonomy" id="1307761"/>
    <lineage>
        <taxon>Bacteria</taxon>
        <taxon>Pseudomonadati</taxon>
        <taxon>Spirochaetota</taxon>
        <taxon>Spirochaetia</taxon>
        <taxon>Spirochaetales</taxon>
        <taxon>Spirochaetaceae</taxon>
        <taxon>Salinispira</taxon>
    </lineage>
</organism>
<dbReference type="InterPro" id="IPR038763">
    <property type="entry name" value="DHH_sf"/>
</dbReference>
<dbReference type="SUPFAM" id="SSF64182">
    <property type="entry name" value="DHH phosphoesterases"/>
    <property type="match status" value="1"/>
</dbReference>
<dbReference type="EMBL" id="CP006939">
    <property type="protein sequence ID" value="AHC15859.1"/>
    <property type="molecule type" value="Genomic_DNA"/>
</dbReference>
<dbReference type="Gene3D" id="3.90.1640.10">
    <property type="entry name" value="inorganic pyrophosphatase (n-terminal core)"/>
    <property type="match status" value="1"/>
</dbReference>
<evidence type="ECO:0000259" key="1">
    <source>
        <dbReference type="Pfam" id="PF01368"/>
    </source>
</evidence>
<dbReference type="HOGENOM" id="CLU_039720_0_0_12"/>
<evidence type="ECO:0000313" key="4">
    <source>
        <dbReference type="Proteomes" id="UP000018680"/>
    </source>
</evidence>
<feature type="domain" description="DHHA1" evidence="2">
    <location>
        <begin position="215"/>
        <end position="281"/>
    </location>
</feature>
<dbReference type="Gene3D" id="3.10.310.30">
    <property type="match status" value="1"/>
</dbReference>
<dbReference type="AlphaFoldDB" id="V5WJU3"/>
<dbReference type="InterPro" id="IPR001667">
    <property type="entry name" value="DDH_dom"/>
</dbReference>
<reference evidence="3 4" key="1">
    <citation type="journal article" date="2015" name="Stand. Genomic Sci.">
        <title>Complete genome sequence and description of Salinispira pacifica gen. nov., sp. nov., a novel spirochaete isolated form a hypersaline microbial mat.</title>
        <authorList>
            <person name="Ben Hania W."/>
            <person name="Joseph M."/>
            <person name="Schumann P."/>
            <person name="Bunk B."/>
            <person name="Fiebig A."/>
            <person name="Sproer C."/>
            <person name="Klenk H.P."/>
            <person name="Fardeau M.L."/>
            <person name="Spring S."/>
        </authorList>
    </citation>
    <scope>NUCLEOTIDE SEQUENCE [LARGE SCALE GENOMIC DNA]</scope>
    <source>
        <strain evidence="3 4">L21-RPul-D2</strain>
    </source>
</reference>
<dbReference type="InterPro" id="IPR003156">
    <property type="entry name" value="DHHA1_dom"/>
</dbReference>
<protein>
    <submittedName>
        <fullName evidence="3">Putative 3-to-5 oligoribonuclease A</fullName>
    </submittedName>
</protein>
<evidence type="ECO:0000259" key="2">
    <source>
        <dbReference type="Pfam" id="PF02272"/>
    </source>
</evidence>
<dbReference type="PANTHER" id="PTHR47618">
    <property type="entry name" value="BIFUNCTIONAL OLIGORIBONUCLEASE AND PAP PHOSPHATASE NRNA"/>
    <property type="match status" value="1"/>
</dbReference>
<dbReference type="Pfam" id="PF02272">
    <property type="entry name" value="DHHA1"/>
    <property type="match status" value="1"/>
</dbReference>
<proteinExistence type="predicted"/>
<dbReference type="GO" id="GO:0003676">
    <property type="term" value="F:nucleic acid binding"/>
    <property type="evidence" value="ECO:0007669"/>
    <property type="project" value="InterPro"/>
</dbReference>
<dbReference type="Proteomes" id="UP000018680">
    <property type="component" value="Chromosome"/>
</dbReference>
<dbReference type="InterPro" id="IPR051319">
    <property type="entry name" value="Oligoribo/pAp-PDE_c-di-AMP_PDE"/>
</dbReference>